<accession>A0ABD5NZJ8</accession>
<name>A0ABD5NZJ8_9EURY</name>
<comment type="caution">
    <text evidence="2">The sequence shown here is derived from an EMBL/GenBank/DDBJ whole genome shotgun (WGS) entry which is preliminary data.</text>
</comment>
<dbReference type="AlphaFoldDB" id="A0ABD5NZJ8"/>
<dbReference type="SUPFAM" id="SSF55920">
    <property type="entry name" value="Creatinase/aminopeptidase"/>
    <property type="match status" value="1"/>
</dbReference>
<dbReference type="InterPro" id="IPR036005">
    <property type="entry name" value="Creatinase/aminopeptidase-like"/>
</dbReference>
<protein>
    <submittedName>
        <fullName evidence="2">M24 family metallopeptidase</fullName>
    </submittedName>
</protein>
<reference evidence="2 3" key="1">
    <citation type="journal article" date="2014" name="Int. J. Syst. Evol. Microbiol.">
        <title>Complete genome sequence of Corynebacterium casei LMG S-19264T (=DSM 44701T), isolated from a smear-ripened cheese.</title>
        <authorList>
            <consortium name="US DOE Joint Genome Institute (JGI-PGF)"/>
            <person name="Walter F."/>
            <person name="Albersmeier A."/>
            <person name="Kalinowski J."/>
            <person name="Ruckert C."/>
        </authorList>
    </citation>
    <scope>NUCLEOTIDE SEQUENCE [LARGE SCALE GENOMIC DNA]</scope>
    <source>
        <strain evidence="2 3">IBRC-M 10912</strain>
    </source>
</reference>
<dbReference type="EMBL" id="JBHSDJ010000029">
    <property type="protein sequence ID" value="MFC4247173.1"/>
    <property type="molecule type" value="Genomic_DNA"/>
</dbReference>
<evidence type="ECO:0000313" key="3">
    <source>
        <dbReference type="Proteomes" id="UP001595821"/>
    </source>
</evidence>
<feature type="domain" description="Peptidase M24" evidence="1">
    <location>
        <begin position="183"/>
        <end position="323"/>
    </location>
</feature>
<dbReference type="Gene3D" id="3.90.230.10">
    <property type="entry name" value="Creatinase/methionine aminopeptidase superfamily"/>
    <property type="match status" value="1"/>
</dbReference>
<organism evidence="2 3">
    <name type="scientific">Natribaculum luteum</name>
    <dbReference type="NCBI Taxonomy" id="1586232"/>
    <lineage>
        <taxon>Archaea</taxon>
        <taxon>Methanobacteriati</taxon>
        <taxon>Methanobacteriota</taxon>
        <taxon>Stenosarchaea group</taxon>
        <taxon>Halobacteria</taxon>
        <taxon>Halobacteriales</taxon>
        <taxon>Natrialbaceae</taxon>
        <taxon>Natribaculum</taxon>
    </lineage>
</organism>
<evidence type="ECO:0000313" key="2">
    <source>
        <dbReference type="EMBL" id="MFC4247173.1"/>
    </source>
</evidence>
<dbReference type="Pfam" id="PF00557">
    <property type="entry name" value="Peptidase_M24"/>
    <property type="match status" value="1"/>
</dbReference>
<dbReference type="RefSeq" id="WP_246974476.1">
    <property type="nucleotide sequence ID" value="NZ_CP095397.1"/>
</dbReference>
<evidence type="ECO:0000259" key="1">
    <source>
        <dbReference type="Pfam" id="PF00557"/>
    </source>
</evidence>
<dbReference type="GeneID" id="71853814"/>
<dbReference type="Proteomes" id="UP001595821">
    <property type="component" value="Unassembled WGS sequence"/>
</dbReference>
<sequence length="348" mass="36901">MTDRRRHLQATLRAELEAREADAFAHVATDRDPTLRYCRVDASDPVAVAFDGAEWLACRRSDSSDHPAERLAARLRERGLDGSILTPQTVPHDAALYIERAGFSLASTDAVDHARAEKTPGERERIERAQAAAGAGLRRAASVLADATVVDGSLAVDGDPLTPDRLRRLADEAVVAAGGFPAGNTAVSAGTDPDVALPAGEPIVVELAPQETDGYHGGLVRTFVVDGDGGWERRAHVAVTRALASARALLTADEPPTSAVEADLEAEVVAFGFEEGIETAVYSVGLERRERPADGDAVETGHVVRLEAAVTGTDGDTVRVADLLFSRSETAEWLEKPSRSLDPAAFES</sequence>
<gene>
    <name evidence="2" type="ORF">ACFOZ7_09200</name>
</gene>
<proteinExistence type="predicted"/>
<dbReference type="InterPro" id="IPR050659">
    <property type="entry name" value="Peptidase_M24B"/>
</dbReference>
<dbReference type="InterPro" id="IPR000994">
    <property type="entry name" value="Pept_M24"/>
</dbReference>
<dbReference type="PANTHER" id="PTHR46112:SF2">
    <property type="entry name" value="XAA-PRO AMINOPEPTIDASE P-RELATED"/>
    <property type="match status" value="1"/>
</dbReference>
<dbReference type="PANTHER" id="PTHR46112">
    <property type="entry name" value="AMINOPEPTIDASE"/>
    <property type="match status" value="1"/>
</dbReference>